<name>A0A804JWB3_MUSAM</name>
<accession>A0A804JWB3</accession>
<evidence type="ECO:0000313" key="3">
    <source>
        <dbReference type="EnsemblPlants" id="Ma07_p16160.1"/>
    </source>
</evidence>
<dbReference type="AlphaFoldDB" id="A0A804JWB3"/>
<reference evidence="2" key="1">
    <citation type="submission" date="2021-03" db="EMBL/GenBank/DDBJ databases">
        <authorList>
            <consortium name="Genoscope - CEA"/>
            <person name="William W."/>
        </authorList>
    </citation>
    <scope>NUCLEOTIDE SEQUENCE</scope>
    <source>
        <strain evidence="2">Doubled-haploid Pahang</strain>
    </source>
</reference>
<evidence type="ECO:0000313" key="2">
    <source>
        <dbReference type="EMBL" id="CAG1856753.1"/>
    </source>
</evidence>
<dbReference type="EnsemblPlants" id="Ma07_t16160.1">
    <property type="protein sequence ID" value="Ma07_p16160.1"/>
    <property type="gene ID" value="Ma07_g16160"/>
</dbReference>
<dbReference type="InParanoid" id="A0A804JWB3"/>
<feature type="compositionally biased region" description="Basic residues" evidence="1">
    <location>
        <begin position="1"/>
        <end position="12"/>
    </location>
</feature>
<protein>
    <submittedName>
        <fullName evidence="2">(wild Malaysian banana) hypothetical protein</fullName>
    </submittedName>
</protein>
<gene>
    <name evidence="2" type="ORF">GSMUA_38850.1</name>
</gene>
<proteinExistence type="predicted"/>
<evidence type="ECO:0000256" key="1">
    <source>
        <dbReference type="SAM" id="MobiDB-lite"/>
    </source>
</evidence>
<keyword evidence="4" id="KW-1185">Reference proteome</keyword>
<dbReference type="Proteomes" id="UP000012960">
    <property type="component" value="Unplaced"/>
</dbReference>
<dbReference type="EMBL" id="HG996473">
    <property type="protein sequence ID" value="CAG1856753.1"/>
    <property type="molecule type" value="Genomic_DNA"/>
</dbReference>
<evidence type="ECO:0000313" key="4">
    <source>
        <dbReference type="Proteomes" id="UP000012960"/>
    </source>
</evidence>
<sequence length="68" mass="7978">MKRRVLEKKRKRGESVALRKGREREKSKQKPCFLSRFCSMKTRGDGGDEEEAANGAREDSWHSRSRPR</sequence>
<feature type="region of interest" description="Disordered" evidence="1">
    <location>
        <begin position="1"/>
        <end position="68"/>
    </location>
</feature>
<reference evidence="3" key="2">
    <citation type="submission" date="2021-05" db="UniProtKB">
        <authorList>
            <consortium name="EnsemblPlants"/>
        </authorList>
    </citation>
    <scope>IDENTIFICATION</scope>
    <source>
        <strain evidence="3">subsp. malaccensis</strain>
    </source>
</reference>
<dbReference type="Gramene" id="Ma07_t16160.1">
    <property type="protein sequence ID" value="Ma07_p16160.1"/>
    <property type="gene ID" value="Ma07_g16160"/>
</dbReference>
<organism evidence="3 4">
    <name type="scientific">Musa acuminata subsp. malaccensis</name>
    <name type="common">Wild banana</name>
    <name type="synonym">Musa malaccensis</name>
    <dbReference type="NCBI Taxonomy" id="214687"/>
    <lineage>
        <taxon>Eukaryota</taxon>
        <taxon>Viridiplantae</taxon>
        <taxon>Streptophyta</taxon>
        <taxon>Embryophyta</taxon>
        <taxon>Tracheophyta</taxon>
        <taxon>Spermatophyta</taxon>
        <taxon>Magnoliopsida</taxon>
        <taxon>Liliopsida</taxon>
        <taxon>Zingiberales</taxon>
        <taxon>Musaceae</taxon>
        <taxon>Musa</taxon>
    </lineage>
</organism>